<evidence type="ECO:0000313" key="1">
    <source>
        <dbReference type="EMBL" id="KAI4859035.1"/>
    </source>
</evidence>
<protein>
    <submittedName>
        <fullName evidence="1">Uncharacterized protein</fullName>
    </submittedName>
</protein>
<dbReference type="Proteomes" id="UP001497700">
    <property type="component" value="Unassembled WGS sequence"/>
</dbReference>
<keyword evidence="2" id="KW-1185">Reference proteome</keyword>
<dbReference type="EMBL" id="MU393663">
    <property type="protein sequence ID" value="KAI4859035.1"/>
    <property type="molecule type" value="Genomic_DNA"/>
</dbReference>
<sequence>MRENKVPAKMAGIHHGVHRPSPKSRTIGESEPARGTWATRPESALPFYGSIMGNLALPPDLSHQATSGDYAIRPRLGLNEGAWAYSHTTTSKPDNASCSPSVAQPYAAADNFCSSLGQTTGSSDAMDTSQTDENELNMCAVCEQRSDVWFCSVCATSFCEQCWGMQFLHRKPRGRIPHEKTNPDVAAIVHNALSPPVDAEVRERLYEADASTAWFGVERLDDFSPVMFRDYGRFTELMTTTDPMRRNPKFLEQLADIGRDKRTPSLVSFVGQTGSGKSTLIKLLINFAVSSKETYQTPVIGPRGGHLPTSDNVHLYMEPRTADSQGPLLYADCEGLEGGEREPQSAFFRKKRRAEASKTSDPESQIRSERELKWANEPRAKSREFAVVNLYPRLLYTFSDVIVFVLRNPRVIEHVFERLVQWAAAAMETSSNQPALPHAIIALNATEHGLEGHPWDVLQNTETILNDLAQTVDKNETFKNWAQSWKERGKTIDTLHDLILCYYSSIQIIRLPAEGRPNLMQEQVRKLYDSTLRACTAARCARYRARMLLDVEELHGYLQDAFNHYSTTLDLPFDFVEASFRNSAIPEDFGGNILKLALAMMKILRFEEKVDGGRILYELRWMIASCIMLDSARNKNKGSASQIFPKYINHLDDALENFCNNHWPCEFVKHKSRARCVNVRSGHSKGHQSVDGKVFATGDWVSNFTFEGYSAVFRDWVYYSLEGLLQELAARSQNTSHTEEQVAARIHKNMVLASMFSHSQYSHSQYNGAQIRSHGYMVSHRACFCCLFGQAEHFLPCGHVLCSACVRTYGNPRESNRFEINECPFEDVTSGGYNSWMVHLTPKSAGIRVITLDGGGIRGIVELEVLQQIQLALGGVPIQCFIDLIVGTRLVTSNLLGPLAVYKKPPK</sequence>
<accession>A0ACB9YJ27</accession>
<evidence type="ECO:0000313" key="2">
    <source>
        <dbReference type="Proteomes" id="UP001497700"/>
    </source>
</evidence>
<organism evidence="1 2">
    <name type="scientific">Hypoxylon rubiginosum</name>
    <dbReference type="NCBI Taxonomy" id="110542"/>
    <lineage>
        <taxon>Eukaryota</taxon>
        <taxon>Fungi</taxon>
        <taxon>Dikarya</taxon>
        <taxon>Ascomycota</taxon>
        <taxon>Pezizomycotina</taxon>
        <taxon>Sordariomycetes</taxon>
        <taxon>Xylariomycetidae</taxon>
        <taxon>Xylariales</taxon>
        <taxon>Hypoxylaceae</taxon>
        <taxon>Hypoxylon</taxon>
    </lineage>
</organism>
<gene>
    <name evidence="1" type="ORF">F4820DRAFT_441018</name>
</gene>
<name>A0ACB9YJ27_9PEZI</name>
<proteinExistence type="predicted"/>
<comment type="caution">
    <text evidence="1">The sequence shown here is derived from an EMBL/GenBank/DDBJ whole genome shotgun (WGS) entry which is preliminary data.</text>
</comment>
<reference evidence="1 2" key="1">
    <citation type="journal article" date="2022" name="New Phytol.">
        <title>Ecological generalism drives hyperdiversity of secondary metabolite gene clusters in xylarialean endophytes.</title>
        <authorList>
            <person name="Franco M.E.E."/>
            <person name="Wisecaver J.H."/>
            <person name="Arnold A.E."/>
            <person name="Ju Y.M."/>
            <person name="Slot J.C."/>
            <person name="Ahrendt S."/>
            <person name="Moore L.P."/>
            <person name="Eastman K.E."/>
            <person name="Scott K."/>
            <person name="Konkel Z."/>
            <person name="Mondo S.J."/>
            <person name="Kuo A."/>
            <person name="Hayes R.D."/>
            <person name="Haridas S."/>
            <person name="Andreopoulos B."/>
            <person name="Riley R."/>
            <person name="LaButti K."/>
            <person name="Pangilinan J."/>
            <person name="Lipzen A."/>
            <person name="Amirebrahimi M."/>
            <person name="Yan J."/>
            <person name="Adam C."/>
            <person name="Keymanesh K."/>
            <person name="Ng V."/>
            <person name="Louie K."/>
            <person name="Northen T."/>
            <person name="Drula E."/>
            <person name="Henrissat B."/>
            <person name="Hsieh H.M."/>
            <person name="Youens-Clark K."/>
            <person name="Lutzoni F."/>
            <person name="Miadlikowska J."/>
            <person name="Eastwood D.C."/>
            <person name="Hamelin R.C."/>
            <person name="Grigoriev I.V."/>
            <person name="U'Ren J.M."/>
        </authorList>
    </citation>
    <scope>NUCLEOTIDE SEQUENCE [LARGE SCALE GENOMIC DNA]</scope>
    <source>
        <strain evidence="1 2">CBS 119005</strain>
    </source>
</reference>